<comment type="caution">
    <text evidence="2">The sequence shown here is derived from an EMBL/GenBank/DDBJ whole genome shotgun (WGS) entry which is preliminary data.</text>
</comment>
<dbReference type="EMBL" id="BSNX01000075">
    <property type="protein sequence ID" value="GLQ76137.1"/>
    <property type="molecule type" value="Genomic_DNA"/>
</dbReference>
<feature type="compositionally biased region" description="Basic and acidic residues" evidence="1">
    <location>
        <begin position="55"/>
        <end position="106"/>
    </location>
</feature>
<protein>
    <recommendedName>
        <fullName evidence="4">Adhesin domain-containing protein</fullName>
    </recommendedName>
</protein>
<sequence length="235" mass="26086">MKIKPILIAIGLAVPLSFFIFSDISNDPNTSLDTNSSKNLKASRSSEESSILDKQAGRKKQESGNHHAAKIDEPIHLETQSKKSAHEEEKSLEETRVHEDKSHEPISLEQAWIDVNPSETLVSIRPKGEAIESIKAIEFSNVSEFQSLNTNDNVTLNLPDNTDIDIEVESNEFQNEGVRTWSGNFKIDNQNYPATFTFGSSSIFGFIGHPNGPIKIEGSGNTAWIYEVPDTHGYD</sequence>
<gene>
    <name evidence="2" type="ORF">GCM10007932_55000</name>
</gene>
<proteinExistence type="predicted"/>
<feature type="region of interest" description="Disordered" evidence="1">
    <location>
        <begin position="30"/>
        <end position="109"/>
    </location>
</feature>
<accession>A0AAV5P0H9</accession>
<dbReference type="Proteomes" id="UP001156690">
    <property type="component" value="Unassembled WGS sequence"/>
</dbReference>
<reference evidence="3" key="1">
    <citation type="journal article" date="2019" name="Int. J. Syst. Evol. Microbiol.">
        <title>The Global Catalogue of Microorganisms (GCM) 10K type strain sequencing project: providing services to taxonomists for standard genome sequencing and annotation.</title>
        <authorList>
            <consortium name="The Broad Institute Genomics Platform"/>
            <consortium name="The Broad Institute Genome Sequencing Center for Infectious Disease"/>
            <person name="Wu L."/>
            <person name="Ma J."/>
        </authorList>
    </citation>
    <scope>NUCLEOTIDE SEQUENCE [LARGE SCALE GENOMIC DNA]</scope>
    <source>
        <strain evidence="3">NBRC 15640</strain>
    </source>
</reference>
<name>A0AAV5P0H9_9VIBR</name>
<evidence type="ECO:0000256" key="1">
    <source>
        <dbReference type="SAM" id="MobiDB-lite"/>
    </source>
</evidence>
<keyword evidence="3" id="KW-1185">Reference proteome</keyword>
<feature type="compositionally biased region" description="Polar residues" evidence="1">
    <location>
        <begin position="30"/>
        <end position="43"/>
    </location>
</feature>
<evidence type="ECO:0008006" key="4">
    <source>
        <dbReference type="Google" id="ProtNLM"/>
    </source>
</evidence>
<dbReference type="RefSeq" id="WP_224055732.1">
    <property type="nucleotide sequence ID" value="NZ_AP025145.1"/>
</dbReference>
<evidence type="ECO:0000313" key="3">
    <source>
        <dbReference type="Proteomes" id="UP001156690"/>
    </source>
</evidence>
<evidence type="ECO:0000313" key="2">
    <source>
        <dbReference type="EMBL" id="GLQ76137.1"/>
    </source>
</evidence>
<dbReference type="AlphaFoldDB" id="A0AAV5P0H9"/>
<organism evidence="2 3">
    <name type="scientific">Vibrio penaeicida</name>
    <dbReference type="NCBI Taxonomy" id="104609"/>
    <lineage>
        <taxon>Bacteria</taxon>
        <taxon>Pseudomonadati</taxon>
        <taxon>Pseudomonadota</taxon>
        <taxon>Gammaproteobacteria</taxon>
        <taxon>Vibrionales</taxon>
        <taxon>Vibrionaceae</taxon>
        <taxon>Vibrio</taxon>
    </lineage>
</organism>